<gene>
    <name evidence="1" type="ORF">RM519_04315</name>
</gene>
<name>A0ABU2Y2M4_9FLAO</name>
<comment type="caution">
    <text evidence="1">The sequence shown here is derived from an EMBL/GenBank/DDBJ whole genome shotgun (WGS) entry which is preliminary data.</text>
</comment>
<keyword evidence="2" id="KW-1185">Reference proteome</keyword>
<protein>
    <submittedName>
        <fullName evidence="1">ABC transporter ATPase</fullName>
    </submittedName>
</protein>
<reference evidence="1 2" key="1">
    <citation type="submission" date="2023-09" db="EMBL/GenBank/DDBJ databases">
        <authorList>
            <person name="Rey-Velasco X."/>
        </authorList>
    </citation>
    <scope>NUCLEOTIDE SEQUENCE [LARGE SCALE GENOMIC DNA]</scope>
    <source>
        <strain evidence="1 2">P050</strain>
    </source>
</reference>
<proteinExistence type="predicted"/>
<evidence type="ECO:0000313" key="2">
    <source>
        <dbReference type="Proteomes" id="UP001252186"/>
    </source>
</evidence>
<organism evidence="1 2">
    <name type="scientific">Urechidicola vernalis</name>
    <dbReference type="NCBI Taxonomy" id="3075600"/>
    <lineage>
        <taxon>Bacteria</taxon>
        <taxon>Pseudomonadati</taxon>
        <taxon>Bacteroidota</taxon>
        <taxon>Flavobacteriia</taxon>
        <taxon>Flavobacteriales</taxon>
        <taxon>Flavobacteriaceae</taxon>
        <taxon>Urechidicola</taxon>
    </lineage>
</organism>
<evidence type="ECO:0000313" key="1">
    <source>
        <dbReference type="EMBL" id="MDT0552459.1"/>
    </source>
</evidence>
<dbReference type="EMBL" id="JAVRHV010000001">
    <property type="protein sequence ID" value="MDT0552459.1"/>
    <property type="molecule type" value="Genomic_DNA"/>
</dbReference>
<dbReference type="Proteomes" id="UP001252186">
    <property type="component" value="Unassembled WGS sequence"/>
</dbReference>
<sequence>MFVTFESLPNNARVWVYQSNREFSKIESEKINESLMTFVNTWQRHGEDLNASFRVKYNQFIVLAVDENVNEASGCSIDSSVRAIKFLEDEFNLDLMNKLNIAFRIGENINTVSMMDFQNYLKEGKINSETIVFNNMVQSKEELNLNWEVPIHKSWHNRFLNLIKS</sequence>
<dbReference type="RefSeq" id="WP_311592325.1">
    <property type="nucleotide sequence ID" value="NZ_JAVRHV010000001.1"/>
</dbReference>
<accession>A0ABU2Y2M4</accession>